<proteinExistence type="predicted"/>
<dbReference type="InterPro" id="IPR059024">
    <property type="entry name" value="SYNRG_C"/>
</dbReference>
<organism evidence="2">
    <name type="scientific">Haptolina brevifila</name>
    <dbReference type="NCBI Taxonomy" id="156173"/>
    <lineage>
        <taxon>Eukaryota</taxon>
        <taxon>Haptista</taxon>
        <taxon>Haptophyta</taxon>
        <taxon>Prymnesiophyceae</taxon>
        <taxon>Prymnesiales</taxon>
        <taxon>Prymnesiaceae</taxon>
        <taxon>Haptolina</taxon>
    </lineage>
</organism>
<accession>A0A7S2CYF5</accession>
<reference evidence="2" key="1">
    <citation type="submission" date="2021-01" db="EMBL/GenBank/DDBJ databases">
        <authorList>
            <person name="Corre E."/>
            <person name="Pelletier E."/>
            <person name="Niang G."/>
            <person name="Scheremetjew M."/>
            <person name="Finn R."/>
            <person name="Kale V."/>
            <person name="Holt S."/>
            <person name="Cochrane G."/>
            <person name="Meng A."/>
            <person name="Brown T."/>
            <person name="Cohen L."/>
        </authorList>
    </citation>
    <scope>NUCLEOTIDE SEQUENCE</scope>
    <source>
        <strain evidence="2">UTEX LB 985</strain>
    </source>
</reference>
<feature type="domain" description="Synergin gamma C-terminal" evidence="1">
    <location>
        <begin position="308"/>
        <end position="356"/>
    </location>
</feature>
<protein>
    <recommendedName>
        <fullName evidence="1">Synergin gamma C-terminal domain-containing protein</fullName>
    </recommendedName>
</protein>
<sequence>MAPPAAPLAAPPAPVATLGGEAGGLQSVLEGLLAQERFEEALACKQHVESIAQLSVQKAKYEAAKEDDDLETAIHLKKVVLPQLREQIQPAHVLETWQAPSPGALTLKQMATKAEAVLGAQEAAPYVSRLCSRDLQSLASTSLTDAAREHATASATLELLFELQADAQAGHLKRMDELLAALMAQLEAAAEALMAPRPTGADDEAHAQAMRSTRVTTLLQAVVEMRKVGGRLALAREWFASVFVSSAATKAGKGAADSAQSRARMCELVRKSMAAAGRDPEGEAAEEAEEVEVLRERGPRYWALALPVSKRCQLSLLPLSSEELPELPPTVLWDGRPLHAPYANLWANCVKDALPSF</sequence>
<evidence type="ECO:0000313" key="2">
    <source>
        <dbReference type="EMBL" id="CAD9438356.1"/>
    </source>
</evidence>
<gene>
    <name evidence="2" type="ORF">CBRE1094_LOCUS12332</name>
</gene>
<name>A0A7S2CYF5_9EUKA</name>
<dbReference type="EMBL" id="HBGU01022598">
    <property type="protein sequence ID" value="CAD9438356.1"/>
    <property type="molecule type" value="Transcribed_RNA"/>
</dbReference>
<evidence type="ECO:0000259" key="1">
    <source>
        <dbReference type="Pfam" id="PF25999"/>
    </source>
</evidence>
<dbReference type="Pfam" id="PF25999">
    <property type="entry name" value="SYNRG_C"/>
    <property type="match status" value="1"/>
</dbReference>
<dbReference type="AlphaFoldDB" id="A0A7S2CYF5"/>